<dbReference type="EMBL" id="LR130778">
    <property type="protein sequence ID" value="VDN48413.1"/>
    <property type="molecule type" value="Genomic_DNA"/>
</dbReference>
<dbReference type="Pfam" id="PF12724">
    <property type="entry name" value="Flavodoxin_5"/>
    <property type="match status" value="1"/>
</dbReference>
<dbReference type="Proteomes" id="UP000279029">
    <property type="component" value="Chromosome"/>
</dbReference>
<reference evidence="2 3" key="1">
    <citation type="submission" date="2018-09" db="EMBL/GenBank/DDBJ databases">
        <authorList>
            <person name="Postec A."/>
        </authorList>
    </citation>
    <scope>NUCLEOTIDE SEQUENCE [LARGE SCALE GENOMIC DNA]</scope>
    <source>
        <strain evidence="2">70B-A</strain>
    </source>
</reference>
<dbReference type="GO" id="GO:0070819">
    <property type="term" value="F:menaquinone-dependent protoporphyrinogen oxidase activity"/>
    <property type="evidence" value="ECO:0007669"/>
    <property type="project" value="TreeGrafter"/>
</dbReference>
<dbReference type="Gene3D" id="3.40.50.360">
    <property type="match status" value="1"/>
</dbReference>
<dbReference type="PANTHER" id="PTHR38030">
    <property type="entry name" value="PROTOPORPHYRINOGEN IX DEHYDROGENASE [MENAQUINONE]"/>
    <property type="match status" value="1"/>
</dbReference>
<dbReference type="PANTHER" id="PTHR38030:SF2">
    <property type="entry name" value="PROTOPORPHYRINOGEN IX DEHYDROGENASE [QUINONE]"/>
    <property type="match status" value="1"/>
</dbReference>
<evidence type="ECO:0000313" key="2">
    <source>
        <dbReference type="EMBL" id="VDN48413.1"/>
    </source>
</evidence>
<name>A0A3P7PEB6_9FIRM</name>
<dbReference type="InterPro" id="IPR029039">
    <property type="entry name" value="Flavoprotein-like_sf"/>
</dbReference>
<dbReference type="SUPFAM" id="SSF52218">
    <property type="entry name" value="Flavoproteins"/>
    <property type="match status" value="1"/>
</dbReference>
<evidence type="ECO:0000313" key="3">
    <source>
        <dbReference type="Proteomes" id="UP000279029"/>
    </source>
</evidence>
<dbReference type="InterPro" id="IPR001226">
    <property type="entry name" value="Flavodoxin_CS"/>
</dbReference>
<feature type="domain" description="Flavodoxin" evidence="1">
    <location>
        <begin position="4"/>
        <end position="138"/>
    </location>
</feature>
<keyword evidence="3" id="KW-1185">Reference proteome</keyword>
<gene>
    <name evidence="2" type="ORF">PATL70BA_2516</name>
</gene>
<evidence type="ECO:0000259" key="1">
    <source>
        <dbReference type="Pfam" id="PF12724"/>
    </source>
</evidence>
<dbReference type="PROSITE" id="PS00201">
    <property type="entry name" value="FLAVODOXIN"/>
    <property type="match status" value="1"/>
</dbReference>
<dbReference type="RefSeq" id="WP_125137547.1">
    <property type="nucleotide sequence ID" value="NZ_LR130778.1"/>
</dbReference>
<dbReference type="OrthoDB" id="2146857at2"/>
<dbReference type="GO" id="GO:0006783">
    <property type="term" value="P:heme biosynthetic process"/>
    <property type="evidence" value="ECO:0007669"/>
    <property type="project" value="TreeGrafter"/>
</dbReference>
<dbReference type="GO" id="GO:0009055">
    <property type="term" value="F:electron transfer activity"/>
    <property type="evidence" value="ECO:0007669"/>
    <property type="project" value="InterPro"/>
</dbReference>
<dbReference type="GO" id="GO:0010181">
    <property type="term" value="F:FMN binding"/>
    <property type="evidence" value="ECO:0007669"/>
    <property type="project" value="InterPro"/>
</dbReference>
<organism evidence="2 3">
    <name type="scientific">Petrocella atlantisensis</name>
    <dbReference type="NCBI Taxonomy" id="2173034"/>
    <lineage>
        <taxon>Bacteria</taxon>
        <taxon>Bacillati</taxon>
        <taxon>Bacillota</taxon>
        <taxon>Clostridia</taxon>
        <taxon>Lachnospirales</taxon>
        <taxon>Vallitaleaceae</taxon>
        <taxon>Petrocella</taxon>
    </lineage>
</organism>
<dbReference type="AlphaFoldDB" id="A0A3P7PEB6"/>
<proteinExistence type="predicted"/>
<dbReference type="KEGG" id="cbar:PATL70BA_2516"/>
<accession>A0A3P7PEB6</accession>
<dbReference type="InterPro" id="IPR052200">
    <property type="entry name" value="Protoporphyrinogen_IX_DH"/>
</dbReference>
<sequence>MGTIVIYKSRTGYTKKYADWIAEELGCQSYDYKSAMSLDLSQFDTIIFGGSLHASGILGLKNIKKKLDFSKTKKLLVFAVGATPPVAGLEKMLTEKNVGEEERSMVKIFYMRGGFNYDRLNLVDKLLMSMMKRGIMKKKEDERTADEKGMLAAFDYPLDFTNRKNIRPIINYYRGDDHVG</sequence>
<dbReference type="InterPro" id="IPR026816">
    <property type="entry name" value="Flavodoxin_dom"/>
</dbReference>
<protein>
    <submittedName>
        <fullName evidence="2">Flavodoxin</fullName>
    </submittedName>
</protein>